<dbReference type="SUPFAM" id="SSF51338">
    <property type="entry name" value="Composite domain of metallo-dependent hydrolases"/>
    <property type="match status" value="1"/>
</dbReference>
<dbReference type="AlphaFoldDB" id="A0A9D0Z770"/>
<dbReference type="GO" id="GO:0016810">
    <property type="term" value="F:hydrolase activity, acting on carbon-nitrogen (but not peptide) bonds"/>
    <property type="evidence" value="ECO:0007669"/>
    <property type="project" value="InterPro"/>
</dbReference>
<name>A0A9D0Z770_9FIRM</name>
<dbReference type="Gene3D" id="2.30.40.10">
    <property type="entry name" value="Urease, subunit C, domain 1"/>
    <property type="match status" value="1"/>
</dbReference>
<dbReference type="InterPro" id="IPR011059">
    <property type="entry name" value="Metal-dep_hydrolase_composite"/>
</dbReference>
<dbReference type="InterPro" id="IPR006680">
    <property type="entry name" value="Amidohydro-rel"/>
</dbReference>
<reference evidence="3" key="1">
    <citation type="submission" date="2020-10" db="EMBL/GenBank/DDBJ databases">
        <authorList>
            <person name="Gilroy R."/>
        </authorList>
    </citation>
    <scope>NUCLEOTIDE SEQUENCE</scope>
    <source>
        <strain evidence="3">ChiSjej2B20-13462</strain>
    </source>
</reference>
<feature type="domain" description="Amidohydrolase-related" evidence="2">
    <location>
        <begin position="55"/>
        <end position="406"/>
    </location>
</feature>
<proteinExistence type="predicted"/>
<evidence type="ECO:0000259" key="2">
    <source>
        <dbReference type="Pfam" id="PF01979"/>
    </source>
</evidence>
<organism evidence="3 4">
    <name type="scientific">Candidatus Avoscillospira stercorigallinarum</name>
    <dbReference type="NCBI Taxonomy" id="2840708"/>
    <lineage>
        <taxon>Bacteria</taxon>
        <taxon>Bacillati</taxon>
        <taxon>Bacillota</taxon>
        <taxon>Clostridia</taxon>
        <taxon>Eubacteriales</taxon>
        <taxon>Oscillospiraceae</taxon>
        <taxon>Oscillospiraceae incertae sedis</taxon>
        <taxon>Candidatus Avoscillospira</taxon>
    </lineage>
</organism>
<dbReference type="Gene3D" id="3.20.20.140">
    <property type="entry name" value="Metal-dependent hydrolases"/>
    <property type="match status" value="1"/>
</dbReference>
<evidence type="ECO:0000313" key="4">
    <source>
        <dbReference type="Proteomes" id="UP000886874"/>
    </source>
</evidence>
<reference evidence="3" key="2">
    <citation type="journal article" date="2021" name="PeerJ">
        <title>Extensive microbial diversity within the chicken gut microbiome revealed by metagenomics and culture.</title>
        <authorList>
            <person name="Gilroy R."/>
            <person name="Ravi A."/>
            <person name="Getino M."/>
            <person name="Pursley I."/>
            <person name="Horton D.L."/>
            <person name="Alikhan N.F."/>
            <person name="Baker D."/>
            <person name="Gharbi K."/>
            <person name="Hall N."/>
            <person name="Watson M."/>
            <person name="Adriaenssens E.M."/>
            <person name="Foster-Nyarko E."/>
            <person name="Jarju S."/>
            <person name="Secka A."/>
            <person name="Antonio M."/>
            <person name="Oren A."/>
            <person name="Chaudhuri R.R."/>
            <person name="La Ragione R."/>
            <person name="Hildebrand F."/>
            <person name="Pallen M.J."/>
        </authorList>
    </citation>
    <scope>NUCLEOTIDE SEQUENCE</scope>
    <source>
        <strain evidence="3">ChiSjej2B20-13462</strain>
    </source>
</reference>
<dbReference type="PANTHER" id="PTHR43794:SF11">
    <property type="entry name" value="AMIDOHYDROLASE-RELATED DOMAIN-CONTAINING PROTEIN"/>
    <property type="match status" value="1"/>
</dbReference>
<dbReference type="Pfam" id="PF01979">
    <property type="entry name" value="Amidohydro_1"/>
    <property type="match status" value="1"/>
</dbReference>
<dbReference type="EMBL" id="DVFN01000123">
    <property type="protein sequence ID" value="HIQ70394.1"/>
    <property type="molecule type" value="Genomic_DNA"/>
</dbReference>
<sequence length="439" mass="46376">MDFLISHVTAVTLDPQLRVLPDAFLGIDGGKITYLSQEPPKEQPREILDATGLVALPGLINCHTHLPQTVLRGWADEVDERTRLAEKIYPAEERMDGELAEAAALLGIAESLRCGVTSVSSLDGPLEAVAKACARSGIKANLAPGISMYLGDDFDFETYPDCQALVKTVEQYHGYDNGRIRIDAGLHGVFSSSPPLWDALHEYAVNNHLGLQLHLAETDTDNQDALERWGLSPAEILDCSGLFSVPTQAAGCGSLLEADAKLLARRGASAVLCPLCEAKLGKPTADPAALAKAGLNVALGTGSAAEAGSLDLFRAMRAACLAAKARSSDPTALPAQAALLMATVCGAKAQGRSGECGMLQVGLDADLILLDFTQPQLIPCHNPYSNLVYTAAGADVVLTMVRGKILYAAGKFPTIDLSSVVETLTQAMPRLFGDNKEES</sequence>
<dbReference type="InterPro" id="IPR050287">
    <property type="entry name" value="MTA/SAH_deaminase"/>
</dbReference>
<accession>A0A9D0Z770</accession>
<protein>
    <submittedName>
        <fullName evidence="3">Amidohydrolase family protein</fullName>
    </submittedName>
</protein>
<dbReference type="PANTHER" id="PTHR43794">
    <property type="entry name" value="AMINOHYDROLASE SSNA-RELATED"/>
    <property type="match status" value="1"/>
</dbReference>
<gene>
    <name evidence="3" type="ORF">IAA67_08700</name>
</gene>
<dbReference type="SUPFAM" id="SSF51556">
    <property type="entry name" value="Metallo-dependent hydrolases"/>
    <property type="match status" value="1"/>
</dbReference>
<comment type="caution">
    <text evidence="3">The sequence shown here is derived from an EMBL/GenBank/DDBJ whole genome shotgun (WGS) entry which is preliminary data.</text>
</comment>
<keyword evidence="1" id="KW-0378">Hydrolase</keyword>
<dbReference type="InterPro" id="IPR032466">
    <property type="entry name" value="Metal_Hydrolase"/>
</dbReference>
<dbReference type="Proteomes" id="UP000886874">
    <property type="component" value="Unassembled WGS sequence"/>
</dbReference>
<evidence type="ECO:0000313" key="3">
    <source>
        <dbReference type="EMBL" id="HIQ70394.1"/>
    </source>
</evidence>
<evidence type="ECO:0000256" key="1">
    <source>
        <dbReference type="ARBA" id="ARBA00022801"/>
    </source>
</evidence>